<evidence type="ECO:0000313" key="1">
    <source>
        <dbReference type="EMBL" id="GAI01318.1"/>
    </source>
</evidence>
<accession>X1K431</accession>
<proteinExistence type="predicted"/>
<gene>
    <name evidence="1" type="ORF">S06H3_05210</name>
</gene>
<reference evidence="1" key="1">
    <citation type="journal article" date="2014" name="Front. Microbiol.">
        <title>High frequency of phylogenetically diverse reductive dehalogenase-homologous genes in deep subseafloor sedimentary metagenomes.</title>
        <authorList>
            <person name="Kawai M."/>
            <person name="Futagami T."/>
            <person name="Toyoda A."/>
            <person name="Takaki Y."/>
            <person name="Nishi S."/>
            <person name="Hori S."/>
            <person name="Arai W."/>
            <person name="Tsubouchi T."/>
            <person name="Morono Y."/>
            <person name="Uchiyama I."/>
            <person name="Ito T."/>
            <person name="Fujiyama A."/>
            <person name="Inagaki F."/>
            <person name="Takami H."/>
        </authorList>
    </citation>
    <scope>NUCLEOTIDE SEQUENCE</scope>
    <source>
        <strain evidence="1">Expedition CK06-06</strain>
    </source>
</reference>
<comment type="caution">
    <text evidence="1">The sequence shown here is derived from an EMBL/GenBank/DDBJ whole genome shotgun (WGS) entry which is preliminary data.</text>
</comment>
<name>X1K431_9ZZZZ</name>
<dbReference type="EMBL" id="BARV01001908">
    <property type="protein sequence ID" value="GAI01318.1"/>
    <property type="molecule type" value="Genomic_DNA"/>
</dbReference>
<dbReference type="AlphaFoldDB" id="X1K431"/>
<sequence>MHKLKFLCTSVVTNRLIEYKPSFPWSIFMPKSQFVMESRGEKGCAFTATISFRAGSLFKKLGKKRLEAVKQHMKEEGENLKKILER</sequence>
<organism evidence="1">
    <name type="scientific">marine sediment metagenome</name>
    <dbReference type="NCBI Taxonomy" id="412755"/>
    <lineage>
        <taxon>unclassified sequences</taxon>
        <taxon>metagenomes</taxon>
        <taxon>ecological metagenomes</taxon>
    </lineage>
</organism>
<protein>
    <submittedName>
        <fullName evidence="1">Uncharacterized protein</fullName>
    </submittedName>
</protein>